<evidence type="ECO:0000313" key="1">
    <source>
        <dbReference type="EMBL" id="WDG09776.1"/>
    </source>
</evidence>
<accession>A0AAQ2Y1M4</accession>
<dbReference type="AlphaFoldDB" id="A0AAQ2Y1M4"/>
<name>A0AAQ2Y1M4_9VIBR</name>
<dbReference type="Pfam" id="PF12977">
    <property type="entry name" value="DUF3861"/>
    <property type="match status" value="1"/>
</dbReference>
<dbReference type="RefSeq" id="WP_005433869.1">
    <property type="nucleotide sequence ID" value="NZ_CP117988.1"/>
</dbReference>
<sequence length="99" mass="11548">MRKDNCYRITIEEVNVEEGREARTLSFEVQDREDMLNIVEKIKQGSGLEPAEATRVGVALRLLGPVMMKDRKHPLFADFMPHFKNFMQNMKTTVKRHQA</sequence>
<dbReference type="InterPro" id="IPR024476">
    <property type="entry name" value="DUF3861"/>
</dbReference>
<dbReference type="Proteomes" id="UP001219537">
    <property type="component" value="Chromosome 1"/>
</dbReference>
<dbReference type="EMBL" id="CP117988">
    <property type="protein sequence ID" value="WDG09776.1"/>
    <property type="molecule type" value="Genomic_DNA"/>
</dbReference>
<proteinExistence type="predicted"/>
<gene>
    <name evidence="1" type="ORF">PUN50_07950</name>
</gene>
<dbReference type="Gene3D" id="3.10.20.850">
    <property type="entry name" value="Protein of unknown function DUF3861"/>
    <property type="match status" value="1"/>
</dbReference>
<protein>
    <submittedName>
        <fullName evidence="1">DUF3861 domain-containing protein</fullName>
    </submittedName>
</protein>
<organism evidence="1 2">
    <name type="scientific">Vibrio campbellii</name>
    <dbReference type="NCBI Taxonomy" id="680"/>
    <lineage>
        <taxon>Bacteria</taxon>
        <taxon>Pseudomonadati</taxon>
        <taxon>Pseudomonadota</taxon>
        <taxon>Gammaproteobacteria</taxon>
        <taxon>Vibrionales</taxon>
        <taxon>Vibrionaceae</taxon>
        <taxon>Vibrio</taxon>
    </lineage>
</organism>
<dbReference type="InterPro" id="IPR038194">
    <property type="entry name" value="DUF3861_sf"/>
</dbReference>
<reference evidence="1" key="1">
    <citation type="submission" date="2023-02" db="EMBL/GenBank/DDBJ databases">
        <title>Isolation, identification, and genome analysis of Vibrio campbellii in the Penaeus vannamei larvae stage.</title>
        <authorList>
            <person name="Huang T."/>
            <person name="Zhang B."/>
        </authorList>
    </citation>
    <scope>NUCLEOTIDE SEQUENCE</scope>
    <source>
        <strain evidence="1">20220413_1</strain>
    </source>
</reference>
<evidence type="ECO:0000313" key="2">
    <source>
        <dbReference type="Proteomes" id="UP001219537"/>
    </source>
</evidence>